<dbReference type="Proteomes" id="UP000029736">
    <property type="component" value="Unassembled WGS sequence"/>
</dbReference>
<keyword evidence="2" id="KW-0489">Methyltransferase</keyword>
<dbReference type="Gene3D" id="2.170.270.10">
    <property type="entry name" value="SET domain"/>
    <property type="match status" value="1"/>
</dbReference>
<dbReference type="PROSITE" id="PS50280">
    <property type="entry name" value="SET"/>
    <property type="match status" value="1"/>
</dbReference>
<dbReference type="CDD" id="cd10540">
    <property type="entry name" value="SET_SpSet7-like"/>
    <property type="match status" value="1"/>
</dbReference>
<keyword evidence="3" id="KW-1185">Reference proteome</keyword>
<accession>A0A098SFM1</accession>
<dbReference type="RefSeq" id="WP_044215955.1">
    <property type="nucleotide sequence ID" value="NZ_JBKAGJ010000005.1"/>
</dbReference>
<dbReference type="OrthoDB" id="279507at2"/>
<dbReference type="InterPro" id="IPR001214">
    <property type="entry name" value="SET_dom"/>
</dbReference>
<dbReference type="GO" id="GO:0062122">
    <property type="term" value="F:histone H3K37 methyltransferase activity"/>
    <property type="evidence" value="ECO:0007669"/>
    <property type="project" value="InterPro"/>
</dbReference>
<comment type="caution">
    <text evidence="2">The sequence shown here is derived from an EMBL/GenBank/DDBJ whole genome shotgun (WGS) entry which is preliminary data.</text>
</comment>
<evidence type="ECO:0000313" key="2">
    <source>
        <dbReference type="EMBL" id="KGE89742.1"/>
    </source>
</evidence>
<reference evidence="2 3" key="1">
    <citation type="journal article" date="2014" name="Int. J. Syst. Evol. Microbiol.">
        <title>Phaeodactylibacter xiamenensis gen. nov., sp. nov., a member of the family Saprospiraceae isolated from the marine alga Phaeodactylum tricornutum.</title>
        <authorList>
            <person name="Chen Z.Jr."/>
            <person name="Lei X."/>
            <person name="Lai Q."/>
            <person name="Li Y."/>
            <person name="Zhang B."/>
            <person name="Zhang J."/>
            <person name="Zhang H."/>
            <person name="Yang L."/>
            <person name="Zheng W."/>
            <person name="Tian Y."/>
            <person name="Yu Z."/>
            <person name="Xu H.Jr."/>
            <person name="Zheng T."/>
        </authorList>
    </citation>
    <scope>NUCLEOTIDE SEQUENCE [LARGE SCALE GENOMIC DNA]</scope>
    <source>
        <strain evidence="2 3">KD52</strain>
    </source>
</reference>
<dbReference type="Pfam" id="PF00856">
    <property type="entry name" value="SET"/>
    <property type="match status" value="1"/>
</dbReference>
<dbReference type="PIRSF" id="PIRSF022536">
    <property type="entry name" value="A612L_SET"/>
    <property type="match status" value="1"/>
</dbReference>
<dbReference type="InterPro" id="IPR046341">
    <property type="entry name" value="SET_dom_sf"/>
</dbReference>
<dbReference type="InterPro" id="IPR009207">
    <property type="entry name" value="SET7_MeTrfase"/>
</dbReference>
<protein>
    <submittedName>
        <fullName evidence="2">Lysine methyltransferase</fullName>
    </submittedName>
</protein>
<organism evidence="2 3">
    <name type="scientific">Phaeodactylibacter xiamenensis</name>
    <dbReference type="NCBI Taxonomy" id="1524460"/>
    <lineage>
        <taxon>Bacteria</taxon>
        <taxon>Pseudomonadati</taxon>
        <taxon>Bacteroidota</taxon>
        <taxon>Saprospiria</taxon>
        <taxon>Saprospirales</taxon>
        <taxon>Haliscomenobacteraceae</taxon>
        <taxon>Phaeodactylibacter</taxon>
    </lineage>
</organism>
<keyword evidence="2" id="KW-0808">Transferase</keyword>
<dbReference type="SMART" id="SM00317">
    <property type="entry name" value="SET"/>
    <property type="match status" value="1"/>
</dbReference>
<dbReference type="GO" id="GO:0032259">
    <property type="term" value="P:methylation"/>
    <property type="evidence" value="ECO:0007669"/>
    <property type="project" value="UniProtKB-KW"/>
</dbReference>
<evidence type="ECO:0000313" key="3">
    <source>
        <dbReference type="Proteomes" id="UP000029736"/>
    </source>
</evidence>
<dbReference type="STRING" id="1524460.IX84_01570"/>
<dbReference type="SUPFAM" id="SSF82199">
    <property type="entry name" value="SET domain"/>
    <property type="match status" value="1"/>
</dbReference>
<dbReference type="AlphaFoldDB" id="A0A098SFM1"/>
<feature type="domain" description="SET" evidence="1">
    <location>
        <begin position="5"/>
        <end position="114"/>
    </location>
</feature>
<sequence length="132" mass="14994">MQRIPSIYFANSDLGGRGVFTAADISEGALLEICPVIVMPKAHLKYLDETGLYDYYFIWGQQEEACAIALGYGSLYNHSYRPNAFYLPDFEGKALHFMALRDLKAGEEITVNYNGHPGDEEEVWFMARRLND</sequence>
<proteinExistence type="predicted"/>
<evidence type="ECO:0000259" key="1">
    <source>
        <dbReference type="PROSITE" id="PS50280"/>
    </source>
</evidence>
<dbReference type="EMBL" id="JPOS01000003">
    <property type="protein sequence ID" value="KGE89742.1"/>
    <property type="molecule type" value="Genomic_DNA"/>
</dbReference>
<gene>
    <name evidence="2" type="ORF">IX84_01570</name>
</gene>
<name>A0A098SFM1_9BACT</name>